<sequence length="86" mass="10278">MRKTKFTQELFTPKKMPSCRLPNMEVRNYREAYFLQLQVLVSFVQKKRTNWALKKLYISILIQALQPSTYCQQERINPSLSFFAAQ</sequence>
<dbReference type="EMBL" id="MOAZ01000006">
    <property type="protein sequence ID" value="ROM54047.1"/>
    <property type="molecule type" value="Genomic_DNA"/>
</dbReference>
<accession>A0A423FBS0</accession>
<proteinExistence type="predicted"/>
<dbReference type="Proteomes" id="UP000283389">
    <property type="component" value="Unassembled WGS sequence"/>
</dbReference>
<evidence type="ECO:0000313" key="1">
    <source>
        <dbReference type="EMBL" id="ROM54047.1"/>
    </source>
</evidence>
<comment type="caution">
    <text evidence="1">The sequence shown here is derived from an EMBL/GenBank/DDBJ whole genome shotgun (WGS) entry which is preliminary data.</text>
</comment>
<protein>
    <submittedName>
        <fullName evidence="1">Uncharacterized protein</fullName>
    </submittedName>
</protein>
<reference evidence="1 2" key="1">
    <citation type="submission" date="2016-10" db="EMBL/GenBank/DDBJ databases">
        <title>Comparative genome analysis of multiple Pseudomonas spp. focuses on biocontrol and plant growth promoting traits.</title>
        <authorList>
            <person name="Tao X.-Y."/>
            <person name="Taylor C.G."/>
        </authorList>
    </citation>
    <scope>NUCLEOTIDE SEQUENCE [LARGE SCALE GENOMIC DNA]</scope>
    <source>
        <strain evidence="1 2">36C8</strain>
    </source>
</reference>
<organism evidence="1 2">
    <name type="scientific">Pseudomonas canadensis</name>
    <dbReference type="NCBI Taxonomy" id="915099"/>
    <lineage>
        <taxon>Bacteria</taxon>
        <taxon>Pseudomonadati</taxon>
        <taxon>Pseudomonadota</taxon>
        <taxon>Gammaproteobacteria</taxon>
        <taxon>Pseudomonadales</taxon>
        <taxon>Pseudomonadaceae</taxon>
        <taxon>Pseudomonas</taxon>
    </lineage>
</organism>
<gene>
    <name evidence="1" type="ORF">BK649_10520</name>
</gene>
<name>A0A423FBS0_9PSED</name>
<evidence type="ECO:0000313" key="2">
    <source>
        <dbReference type="Proteomes" id="UP000283389"/>
    </source>
</evidence>
<dbReference type="AlphaFoldDB" id="A0A423FBS0"/>